<organism evidence="6 7">
    <name type="scientific">Natronosporangium hydrolyticum</name>
    <dbReference type="NCBI Taxonomy" id="2811111"/>
    <lineage>
        <taxon>Bacteria</taxon>
        <taxon>Bacillati</taxon>
        <taxon>Actinomycetota</taxon>
        <taxon>Actinomycetes</taxon>
        <taxon>Micromonosporales</taxon>
        <taxon>Micromonosporaceae</taxon>
        <taxon>Natronosporangium</taxon>
    </lineage>
</organism>
<dbReference type="InterPro" id="IPR004437">
    <property type="entry name" value="ParB/RepB/Spo0J"/>
</dbReference>
<evidence type="ECO:0000259" key="5">
    <source>
        <dbReference type="SMART" id="SM00470"/>
    </source>
</evidence>
<dbReference type="PANTHER" id="PTHR33375:SF1">
    <property type="entry name" value="CHROMOSOME-PARTITIONING PROTEIN PARB-RELATED"/>
    <property type="match status" value="1"/>
</dbReference>
<feature type="domain" description="ParB-like N-terminal" evidence="5">
    <location>
        <begin position="87"/>
        <end position="177"/>
    </location>
</feature>
<feature type="region of interest" description="Disordered" evidence="4">
    <location>
        <begin position="1"/>
        <end position="74"/>
    </location>
</feature>
<evidence type="ECO:0000256" key="3">
    <source>
        <dbReference type="ARBA" id="ARBA00023125"/>
    </source>
</evidence>
<protein>
    <submittedName>
        <fullName evidence="6">ParB/RepB/Spo0J family partition protein</fullName>
    </submittedName>
</protein>
<dbReference type="SUPFAM" id="SSF110849">
    <property type="entry name" value="ParB/Sulfiredoxin"/>
    <property type="match status" value="1"/>
</dbReference>
<evidence type="ECO:0000313" key="7">
    <source>
        <dbReference type="Proteomes" id="UP000662857"/>
    </source>
</evidence>
<dbReference type="Pfam" id="PF02195">
    <property type="entry name" value="ParB_N"/>
    <property type="match status" value="1"/>
</dbReference>
<accession>A0A895YFB8</accession>
<dbReference type="SMART" id="SM00470">
    <property type="entry name" value="ParB"/>
    <property type="match status" value="1"/>
</dbReference>
<evidence type="ECO:0000256" key="4">
    <source>
        <dbReference type="SAM" id="MobiDB-lite"/>
    </source>
</evidence>
<dbReference type="Proteomes" id="UP000662857">
    <property type="component" value="Chromosome"/>
</dbReference>
<dbReference type="FunFam" id="1.10.10.2830:FF:000001">
    <property type="entry name" value="Chromosome partitioning protein ParB"/>
    <property type="match status" value="1"/>
</dbReference>
<dbReference type="InterPro" id="IPR036086">
    <property type="entry name" value="ParB/Sulfiredoxin_sf"/>
</dbReference>
<dbReference type="Pfam" id="PF17762">
    <property type="entry name" value="HTH_ParB"/>
    <property type="match status" value="1"/>
</dbReference>
<dbReference type="SUPFAM" id="SSF109709">
    <property type="entry name" value="KorB DNA-binding domain-like"/>
    <property type="match status" value="1"/>
</dbReference>
<dbReference type="KEGG" id="nhy:JQS43_25850"/>
<dbReference type="GO" id="GO:0005694">
    <property type="term" value="C:chromosome"/>
    <property type="evidence" value="ECO:0007669"/>
    <property type="project" value="TreeGrafter"/>
</dbReference>
<dbReference type="Gene3D" id="3.90.1530.30">
    <property type="match status" value="1"/>
</dbReference>
<dbReference type="AlphaFoldDB" id="A0A895YFB8"/>
<reference evidence="6" key="1">
    <citation type="submission" date="2021-02" db="EMBL/GenBank/DDBJ databases">
        <title>Natrosporangium hydrolyticum gen. nov., sp. nov, a haloalkaliphilic actinobacterium from a soda solonchak soil.</title>
        <authorList>
            <person name="Sorokin D.Y."/>
            <person name="Khijniak T.V."/>
            <person name="Zakharycheva A.P."/>
            <person name="Boueva O.V."/>
            <person name="Ariskina E.V."/>
            <person name="Hahnke R.L."/>
            <person name="Bunk B."/>
            <person name="Sproer C."/>
            <person name="Schumann P."/>
            <person name="Evtushenko L.I."/>
            <person name="Kublanov I.V."/>
        </authorList>
    </citation>
    <scope>NUCLEOTIDE SEQUENCE</scope>
    <source>
        <strain evidence="6">DSM 106523</strain>
    </source>
</reference>
<feature type="compositionally biased region" description="Low complexity" evidence="4">
    <location>
        <begin position="34"/>
        <end position="57"/>
    </location>
</feature>
<dbReference type="Pfam" id="PF23552">
    <property type="entry name" value="ParB_C"/>
    <property type="match status" value="1"/>
</dbReference>
<proteinExistence type="inferred from homology"/>
<sequence length="355" mass="38053">MKSRPRGGLGRGLGALIPTGAADPPPAPPPAAPAPVAEEPAVAAAVAPPESPLAEPIAPEPIAPEPIAPEPIAPEPALAPVPGVRLAEIPTTAIVPNPKQPRHAFDEEALEELKTSIQEVGLLQPVVVRELGADKYELVMGERRWRAAQAVGRETIPAMVRDTRDDAMLRDALLENIHRVDLNPLEEAAAYQQLLEEFGATHEELGRRIGRSRPQISNTIRLLNLPAPVQRRVAAGVLSAGHARALLSLEDHDAQEALASRVVAEGMSVRATEEAVALVLADPESGRKAAAKRRNKPHSPALTDLADRLSDRFDTRVKVDLGRSKGKITIEFATVDDLERIVDLIGVEQEQSLQE</sequence>
<dbReference type="InterPro" id="IPR041468">
    <property type="entry name" value="HTH_ParB/Spo0J"/>
</dbReference>
<keyword evidence="7" id="KW-1185">Reference proteome</keyword>
<dbReference type="EMBL" id="CP070499">
    <property type="protein sequence ID" value="QSB14822.1"/>
    <property type="molecule type" value="Genomic_DNA"/>
</dbReference>
<dbReference type="NCBIfam" id="TIGR00180">
    <property type="entry name" value="parB_part"/>
    <property type="match status" value="1"/>
</dbReference>
<feature type="compositionally biased region" description="Pro residues" evidence="4">
    <location>
        <begin position="58"/>
        <end position="74"/>
    </location>
</feature>
<dbReference type="PANTHER" id="PTHR33375">
    <property type="entry name" value="CHROMOSOME-PARTITIONING PROTEIN PARB-RELATED"/>
    <property type="match status" value="1"/>
</dbReference>
<dbReference type="GO" id="GO:0045881">
    <property type="term" value="P:positive regulation of sporulation resulting in formation of a cellular spore"/>
    <property type="evidence" value="ECO:0007669"/>
    <property type="project" value="TreeGrafter"/>
</dbReference>
<keyword evidence="3" id="KW-0238">DNA-binding</keyword>
<dbReference type="FunFam" id="3.90.1530.30:FF:000001">
    <property type="entry name" value="Chromosome partitioning protein ParB"/>
    <property type="match status" value="1"/>
</dbReference>
<dbReference type="GO" id="GO:0007059">
    <property type="term" value="P:chromosome segregation"/>
    <property type="evidence" value="ECO:0007669"/>
    <property type="project" value="UniProtKB-KW"/>
</dbReference>
<evidence type="ECO:0000313" key="6">
    <source>
        <dbReference type="EMBL" id="QSB14822.1"/>
    </source>
</evidence>
<keyword evidence="2" id="KW-0159">Chromosome partition</keyword>
<dbReference type="Gene3D" id="1.10.10.2830">
    <property type="match status" value="1"/>
</dbReference>
<dbReference type="InterPro" id="IPR003115">
    <property type="entry name" value="ParB_N"/>
</dbReference>
<dbReference type="CDD" id="cd16393">
    <property type="entry name" value="SPO0J_N"/>
    <property type="match status" value="1"/>
</dbReference>
<dbReference type="InterPro" id="IPR057240">
    <property type="entry name" value="ParB_dimer_C"/>
</dbReference>
<evidence type="ECO:0000256" key="1">
    <source>
        <dbReference type="ARBA" id="ARBA00006295"/>
    </source>
</evidence>
<dbReference type="InterPro" id="IPR050336">
    <property type="entry name" value="Chromosome_partition/occlusion"/>
</dbReference>
<dbReference type="GO" id="GO:0003677">
    <property type="term" value="F:DNA binding"/>
    <property type="evidence" value="ECO:0007669"/>
    <property type="project" value="UniProtKB-KW"/>
</dbReference>
<evidence type="ECO:0000256" key="2">
    <source>
        <dbReference type="ARBA" id="ARBA00022829"/>
    </source>
</evidence>
<dbReference type="RefSeq" id="WP_239676981.1">
    <property type="nucleotide sequence ID" value="NZ_CP070499.1"/>
</dbReference>
<comment type="similarity">
    <text evidence="1">Belongs to the ParB family.</text>
</comment>
<name>A0A895YFB8_9ACTN</name>
<feature type="compositionally biased region" description="Pro residues" evidence="4">
    <location>
        <begin position="23"/>
        <end position="33"/>
    </location>
</feature>
<gene>
    <name evidence="6" type="ORF">JQS43_25850</name>
</gene>